<dbReference type="EMBL" id="VWLE01000335">
    <property type="protein sequence ID" value="KAA3945054.1"/>
    <property type="molecule type" value="Genomic_DNA"/>
</dbReference>
<keyword evidence="1" id="KW-0732">Signal</keyword>
<dbReference type="Gene3D" id="2.60.40.1120">
    <property type="entry name" value="Carboxypeptidase-like, regulatory domain"/>
    <property type="match status" value="1"/>
</dbReference>
<dbReference type="Pfam" id="PF13715">
    <property type="entry name" value="CarbopepD_reg_2"/>
    <property type="match status" value="1"/>
</dbReference>
<name>A0A5M5C3A8_BACOV</name>
<accession>A0A5M5C3A8</accession>
<evidence type="ECO:0000313" key="3">
    <source>
        <dbReference type="Proteomes" id="UP000323717"/>
    </source>
</evidence>
<reference evidence="2 3" key="1">
    <citation type="journal article" date="2019" name="Nat. Med.">
        <title>A library of human gut bacterial isolates paired with longitudinal multiomics data enables mechanistic microbiome research.</title>
        <authorList>
            <person name="Poyet M."/>
            <person name="Groussin M."/>
            <person name="Gibbons S.M."/>
            <person name="Avila-Pacheco J."/>
            <person name="Jiang X."/>
            <person name="Kearney S.M."/>
            <person name="Perrotta A.R."/>
            <person name="Berdy B."/>
            <person name="Zhao S."/>
            <person name="Lieberman T.D."/>
            <person name="Swanson P.K."/>
            <person name="Smith M."/>
            <person name="Roesemann S."/>
            <person name="Alexander J.E."/>
            <person name="Rich S.A."/>
            <person name="Livny J."/>
            <person name="Vlamakis H."/>
            <person name="Clish C."/>
            <person name="Bullock K."/>
            <person name="Deik A."/>
            <person name="Scott J."/>
            <person name="Pierce K.A."/>
            <person name="Xavier R.J."/>
            <person name="Alm E.J."/>
        </authorList>
    </citation>
    <scope>NUCLEOTIDE SEQUENCE [LARGE SCALE GENOMIC DNA]</scope>
    <source>
        <strain evidence="2 3">BIOML-A163</strain>
    </source>
</reference>
<comment type="caution">
    <text evidence="2">The sequence shown here is derived from an EMBL/GenBank/DDBJ whole genome shotgun (WGS) entry which is preliminary data.</text>
</comment>
<sequence>MKKQSCFVVLLMMLLLFPSGAFAQQQMIKGQVVDDKGETIIGATVMVKGAKEGTLTDIDGNFSVKGKVGNTLSISYVGFSPLEVKVTKLEGNRFILKEDSKLLD</sequence>
<organism evidence="2 3">
    <name type="scientific">Bacteroides ovatus</name>
    <dbReference type="NCBI Taxonomy" id="28116"/>
    <lineage>
        <taxon>Bacteria</taxon>
        <taxon>Pseudomonadati</taxon>
        <taxon>Bacteroidota</taxon>
        <taxon>Bacteroidia</taxon>
        <taxon>Bacteroidales</taxon>
        <taxon>Bacteroidaceae</taxon>
        <taxon>Bacteroides</taxon>
    </lineage>
</organism>
<feature type="signal peptide" evidence="1">
    <location>
        <begin position="1"/>
        <end position="23"/>
    </location>
</feature>
<dbReference type="Proteomes" id="UP000323717">
    <property type="component" value="Unassembled WGS sequence"/>
</dbReference>
<gene>
    <name evidence="2" type="ORF">F3D71_19470</name>
</gene>
<protein>
    <recommendedName>
        <fullName evidence="4">SusC/RagA family TonB-linked outer membrane protein</fullName>
    </recommendedName>
</protein>
<dbReference type="SUPFAM" id="SSF49464">
    <property type="entry name" value="Carboxypeptidase regulatory domain-like"/>
    <property type="match status" value="1"/>
</dbReference>
<proteinExistence type="predicted"/>
<dbReference type="FunFam" id="2.60.40.1120:FF:000003">
    <property type="entry name" value="Outer membrane protein Omp121"/>
    <property type="match status" value="1"/>
</dbReference>
<dbReference type="AlphaFoldDB" id="A0A5M5C3A8"/>
<evidence type="ECO:0008006" key="4">
    <source>
        <dbReference type="Google" id="ProtNLM"/>
    </source>
</evidence>
<feature type="chain" id="PRO_5024394953" description="SusC/RagA family TonB-linked outer membrane protein" evidence="1">
    <location>
        <begin position="24"/>
        <end position="104"/>
    </location>
</feature>
<feature type="non-terminal residue" evidence="2">
    <location>
        <position position="104"/>
    </location>
</feature>
<evidence type="ECO:0000313" key="2">
    <source>
        <dbReference type="EMBL" id="KAA3945054.1"/>
    </source>
</evidence>
<evidence type="ECO:0000256" key="1">
    <source>
        <dbReference type="SAM" id="SignalP"/>
    </source>
</evidence>
<dbReference type="InterPro" id="IPR008969">
    <property type="entry name" value="CarboxyPept-like_regulatory"/>
</dbReference>